<dbReference type="AlphaFoldDB" id="A0A938WXC4"/>
<dbReference type="Proteomes" id="UP000718821">
    <property type="component" value="Unassembled WGS sequence"/>
</dbReference>
<gene>
    <name evidence="1" type="ORF">H7U32_03200</name>
</gene>
<protein>
    <submittedName>
        <fullName evidence="1">Uncharacterized protein</fullName>
    </submittedName>
</protein>
<comment type="caution">
    <text evidence="1">The sequence shown here is derived from an EMBL/GenBank/DDBJ whole genome shotgun (WGS) entry which is preliminary data.</text>
</comment>
<organism evidence="1 2">
    <name type="scientific">Bifidobacterium pullorum subsp. saeculare</name>
    <dbReference type="NCBI Taxonomy" id="78257"/>
    <lineage>
        <taxon>Bacteria</taxon>
        <taxon>Bacillati</taxon>
        <taxon>Actinomycetota</taxon>
        <taxon>Actinomycetes</taxon>
        <taxon>Bifidobacteriales</taxon>
        <taxon>Bifidobacteriaceae</taxon>
        <taxon>Bifidobacterium</taxon>
    </lineage>
</organism>
<name>A0A938WXC4_9BIFI</name>
<evidence type="ECO:0000313" key="1">
    <source>
        <dbReference type="EMBL" id="MBM6699343.1"/>
    </source>
</evidence>
<accession>A0A938WXC4</accession>
<keyword evidence="2" id="KW-1185">Reference proteome</keyword>
<reference evidence="1" key="1">
    <citation type="submission" date="2020-08" db="EMBL/GenBank/DDBJ databases">
        <authorList>
            <person name="Cejkova D."/>
            <person name="Kubasova T."/>
            <person name="Jahodarova E."/>
            <person name="Rychlik I."/>
        </authorList>
    </citation>
    <scope>NUCLEOTIDE SEQUENCE</scope>
    <source>
        <strain evidence="1">An836</strain>
    </source>
</reference>
<proteinExistence type="predicted"/>
<evidence type="ECO:0000313" key="2">
    <source>
        <dbReference type="Proteomes" id="UP000718821"/>
    </source>
</evidence>
<sequence length="430" mass="46650">MAQTGDTELEVAERDGVRIIRDGAGILFLGDADVIDAELSALGLRGSPIPASQLMGVTGRLFQVAGQAAADSGRWLKLTEESMDKIQEFGFRGTGVLRRENGRIAYHLTFKDLKGARALANPTALAGIGGMMTQFALEQAIAEVKDYLERMDAKLDDLLQDQQDQKLGELAGAAGTLDEAIAVRDQVGTIGEASWSQVAPCAQSINTAQGYALNKLMTLSTKLADTPDASRMEQLTDRARNDVRQWTSILAYAVRLRDELHVLELDRVMEVEPQTVERHREGIVVERRNRMERIRGVLEALADGLEDSSRRLSGQKLLHPLAVSHAQTNMEAIAGHLRDFAQSLDIDLGQTEIDRALPWRNVAGRLIADAAEQAGDALGEFGSMTAKAAAEGAARVRDGVGSATRAISRNRDAELHRLFEEHPKDGPSAG</sequence>
<dbReference type="EMBL" id="JACLYU010000003">
    <property type="protein sequence ID" value="MBM6699343.1"/>
    <property type="molecule type" value="Genomic_DNA"/>
</dbReference>
<dbReference type="RefSeq" id="WP_204467998.1">
    <property type="nucleotide sequence ID" value="NZ_JACLYU010000003.1"/>
</dbReference>
<reference evidence="1" key="2">
    <citation type="journal article" date="2021" name="Sci. Rep.">
        <title>The distribution of antibiotic resistance genes in chicken gut microbiota commensals.</title>
        <authorList>
            <person name="Juricova H."/>
            <person name="Matiasovicova J."/>
            <person name="Kubasova T."/>
            <person name="Cejkova D."/>
            <person name="Rychlik I."/>
        </authorList>
    </citation>
    <scope>NUCLEOTIDE SEQUENCE</scope>
    <source>
        <strain evidence="1">An836</strain>
    </source>
</reference>